<proteinExistence type="predicted"/>
<name>A0ABU6DNV7_9GAMM</name>
<organism evidence="2 3">
    <name type="scientific">Acinetobacter pollinis</name>
    <dbReference type="NCBI Taxonomy" id="2605270"/>
    <lineage>
        <taxon>Bacteria</taxon>
        <taxon>Pseudomonadati</taxon>
        <taxon>Pseudomonadota</taxon>
        <taxon>Gammaproteobacteria</taxon>
        <taxon>Moraxellales</taxon>
        <taxon>Moraxellaceae</taxon>
        <taxon>Acinetobacter</taxon>
    </lineage>
</organism>
<sequence length="55" mass="6106">MQDNLNHLAQISALEMVVNTLNEKVKNLEDESVAKDLRIAALATRIETVDAKISK</sequence>
<evidence type="ECO:0000313" key="3">
    <source>
        <dbReference type="Proteomes" id="UP001339883"/>
    </source>
</evidence>
<comment type="caution">
    <text evidence="2">The sequence shown here is derived from an EMBL/GenBank/DDBJ whole genome shotgun (WGS) entry which is preliminary data.</text>
</comment>
<protein>
    <recommendedName>
        <fullName evidence="4">DUF904 domain-containing protein</fullName>
    </recommendedName>
</protein>
<dbReference type="EMBL" id="VTDN01000001">
    <property type="protein sequence ID" value="MEB5475542.1"/>
    <property type="molecule type" value="Genomic_DNA"/>
</dbReference>
<evidence type="ECO:0000313" key="2">
    <source>
        <dbReference type="EMBL" id="MEB5475542.1"/>
    </source>
</evidence>
<keyword evidence="1" id="KW-0175">Coiled coil</keyword>
<evidence type="ECO:0008006" key="4">
    <source>
        <dbReference type="Google" id="ProtNLM"/>
    </source>
</evidence>
<accession>A0ABU6DNV7</accession>
<dbReference type="Proteomes" id="UP001339883">
    <property type="component" value="Unassembled WGS sequence"/>
</dbReference>
<feature type="coiled-coil region" evidence="1">
    <location>
        <begin position="11"/>
        <end position="38"/>
    </location>
</feature>
<reference evidence="2 3" key="1">
    <citation type="submission" date="2019-08" db="EMBL/GenBank/DDBJ databases">
        <title>Five species of Acinetobacter isolated from floral nectar and animal pollinators.</title>
        <authorList>
            <person name="Hendry T.A."/>
        </authorList>
    </citation>
    <scope>NUCLEOTIDE SEQUENCE [LARGE SCALE GENOMIC DNA]</scope>
    <source>
        <strain evidence="2 3">MD18.27</strain>
    </source>
</reference>
<evidence type="ECO:0000256" key="1">
    <source>
        <dbReference type="SAM" id="Coils"/>
    </source>
</evidence>
<dbReference type="RefSeq" id="WP_325774202.1">
    <property type="nucleotide sequence ID" value="NZ_VTDN01000001.1"/>
</dbReference>
<gene>
    <name evidence="2" type="ORF">I2F25_00495</name>
</gene>
<keyword evidence="3" id="KW-1185">Reference proteome</keyword>